<comment type="caution">
    <text evidence="1">The sequence shown here is derived from an EMBL/GenBank/DDBJ whole genome shotgun (WGS) entry which is preliminary data.</text>
</comment>
<proteinExistence type="predicted"/>
<organism evidence="1 2">
    <name type="scientific">Candidatus Giovannonibacteria bacterium GW2011_GWB1_44_23</name>
    <dbReference type="NCBI Taxonomy" id="1618652"/>
    <lineage>
        <taxon>Bacteria</taxon>
        <taxon>Candidatus Giovannoniibacteriota</taxon>
    </lineage>
</organism>
<gene>
    <name evidence="1" type="ORF">UW49_C0007G0078</name>
</gene>
<reference evidence="1 2" key="1">
    <citation type="journal article" date="2015" name="Nature">
        <title>rRNA introns, odd ribosomes, and small enigmatic genomes across a large radiation of phyla.</title>
        <authorList>
            <person name="Brown C.T."/>
            <person name="Hug L.A."/>
            <person name="Thomas B.C."/>
            <person name="Sharon I."/>
            <person name="Castelle C.J."/>
            <person name="Singh A."/>
            <person name="Wilkins M.J."/>
            <person name="Williams K.H."/>
            <person name="Banfield J.F."/>
        </authorList>
    </citation>
    <scope>NUCLEOTIDE SEQUENCE [LARGE SCALE GENOMIC DNA]</scope>
</reference>
<evidence type="ECO:0000313" key="2">
    <source>
        <dbReference type="Proteomes" id="UP000033977"/>
    </source>
</evidence>
<accession>A0A0G1IEF6</accession>
<protein>
    <submittedName>
        <fullName evidence="1">Uncharacterized protein</fullName>
    </submittedName>
</protein>
<sequence>MKNLQVRLSDEIYRKLKKIARRYQIIIAYGRRIKSARFAKR</sequence>
<dbReference type="AlphaFoldDB" id="A0A0G1IEF6"/>
<name>A0A0G1IEF6_9BACT</name>
<dbReference type="Proteomes" id="UP000033977">
    <property type="component" value="Unassembled WGS sequence"/>
</dbReference>
<dbReference type="EMBL" id="LCIN01000007">
    <property type="protein sequence ID" value="KKT57198.1"/>
    <property type="molecule type" value="Genomic_DNA"/>
</dbReference>
<evidence type="ECO:0000313" key="1">
    <source>
        <dbReference type="EMBL" id="KKT57198.1"/>
    </source>
</evidence>